<feature type="compositionally biased region" description="Acidic residues" evidence="2">
    <location>
        <begin position="338"/>
        <end position="358"/>
    </location>
</feature>
<evidence type="ECO:0000313" key="5">
    <source>
        <dbReference type="Proteomes" id="UP001314229"/>
    </source>
</evidence>
<evidence type="ECO:0000256" key="1">
    <source>
        <dbReference type="SAM" id="Coils"/>
    </source>
</evidence>
<feature type="compositionally biased region" description="Basic and acidic residues" evidence="2">
    <location>
        <begin position="402"/>
        <end position="411"/>
    </location>
</feature>
<dbReference type="Proteomes" id="UP001314229">
    <property type="component" value="Unassembled WGS sequence"/>
</dbReference>
<feature type="compositionally biased region" description="Acidic residues" evidence="2">
    <location>
        <begin position="412"/>
        <end position="427"/>
    </location>
</feature>
<accession>A0AAV1P5T4</accession>
<keyword evidence="3" id="KW-0472">Membrane</keyword>
<keyword evidence="3" id="KW-1133">Transmembrane helix</keyword>
<feature type="region of interest" description="Disordered" evidence="2">
    <location>
        <begin position="331"/>
        <end position="442"/>
    </location>
</feature>
<dbReference type="AlphaFoldDB" id="A0AAV1P5T4"/>
<comment type="caution">
    <text evidence="4">The sequence shown here is derived from an EMBL/GenBank/DDBJ whole genome shotgun (WGS) entry which is preliminary data.</text>
</comment>
<protein>
    <submittedName>
        <fullName evidence="4">Uncharacterized protein</fullName>
    </submittedName>
</protein>
<evidence type="ECO:0000256" key="2">
    <source>
        <dbReference type="SAM" id="MobiDB-lite"/>
    </source>
</evidence>
<feature type="coiled-coil region" evidence="1">
    <location>
        <begin position="201"/>
        <end position="231"/>
    </location>
</feature>
<keyword evidence="3" id="KW-0812">Transmembrane</keyword>
<proteinExistence type="predicted"/>
<feature type="compositionally biased region" description="Acidic residues" evidence="2">
    <location>
        <begin position="368"/>
        <end position="401"/>
    </location>
</feature>
<keyword evidence="5" id="KW-1185">Reference proteome</keyword>
<evidence type="ECO:0000313" key="4">
    <source>
        <dbReference type="EMBL" id="CAK6967192.1"/>
    </source>
</evidence>
<name>A0AAV1P5T4_SCOSC</name>
<sequence>MAKKKSKKQQEDTSVLLEPSVQQSRRKTKSYALPALLFIITFTVGASIMGWFCLQQQTTLDQLSESFTAMQSRIRNFQQVMEMTEMTDSQTDAGVVMEERIYALEEAQKQAQQTADVALATSEKFKSTDVQSQLLALHTEMDTRWAEINQVAQSVSTLEAMFKNQNEEFKAMKESIVAGLSSSSALVSNVADLTSAVDSAHSKADEQIALLEALNAQLEGQASELHDLKGSLYLHNVALYSHTQEMVTIKELVAAKQAMRAQALEEMLSSVQMTLDEQFFTSKTLHSSVMAQLQTFHSKLANGPSLPIKLQSDAEGSAAEEFISITAQNATEAQEKLEDVEEEAEQEDAEEQAEEEVMEEKQPLQQEVEGDITEEEEEITGQSEEQEDDGETAEEELAADSEEVHTTLKDEVSEDVVETETVEEESTELNSEVVMDEDEEDE</sequence>
<dbReference type="EMBL" id="CAWUFR010000102">
    <property type="protein sequence ID" value="CAK6967192.1"/>
    <property type="molecule type" value="Genomic_DNA"/>
</dbReference>
<gene>
    <name evidence="4" type="ORF">FSCOSCO3_A021813</name>
</gene>
<reference evidence="4 5" key="1">
    <citation type="submission" date="2024-01" db="EMBL/GenBank/DDBJ databases">
        <authorList>
            <person name="Alioto T."/>
            <person name="Alioto T."/>
            <person name="Gomez Garrido J."/>
        </authorList>
    </citation>
    <scope>NUCLEOTIDE SEQUENCE [LARGE SCALE GENOMIC DNA]</scope>
</reference>
<organism evidence="4 5">
    <name type="scientific">Scomber scombrus</name>
    <name type="common">Atlantic mackerel</name>
    <name type="synonym">Scomber vernalis</name>
    <dbReference type="NCBI Taxonomy" id="13677"/>
    <lineage>
        <taxon>Eukaryota</taxon>
        <taxon>Metazoa</taxon>
        <taxon>Chordata</taxon>
        <taxon>Craniata</taxon>
        <taxon>Vertebrata</taxon>
        <taxon>Euteleostomi</taxon>
        <taxon>Actinopterygii</taxon>
        <taxon>Neopterygii</taxon>
        <taxon>Teleostei</taxon>
        <taxon>Neoteleostei</taxon>
        <taxon>Acanthomorphata</taxon>
        <taxon>Pelagiaria</taxon>
        <taxon>Scombriformes</taxon>
        <taxon>Scombridae</taxon>
        <taxon>Scomber</taxon>
    </lineage>
</organism>
<feature type="transmembrane region" description="Helical" evidence="3">
    <location>
        <begin position="31"/>
        <end position="52"/>
    </location>
</feature>
<evidence type="ECO:0000256" key="3">
    <source>
        <dbReference type="SAM" id="Phobius"/>
    </source>
</evidence>
<keyword evidence="1" id="KW-0175">Coiled coil</keyword>
<feature type="region of interest" description="Disordered" evidence="2">
    <location>
        <begin position="1"/>
        <end position="20"/>
    </location>
</feature>